<dbReference type="Gene3D" id="3.30.830.10">
    <property type="entry name" value="Metalloenzyme, LuxS/M16 peptidase-like"/>
    <property type="match status" value="1"/>
</dbReference>
<organism evidence="2 3">
    <name type="scientific">Pontixanthobacter aestiaquae</name>
    <dbReference type="NCBI Taxonomy" id="1509367"/>
    <lineage>
        <taxon>Bacteria</taxon>
        <taxon>Pseudomonadati</taxon>
        <taxon>Pseudomonadota</taxon>
        <taxon>Alphaproteobacteria</taxon>
        <taxon>Sphingomonadales</taxon>
        <taxon>Erythrobacteraceae</taxon>
        <taxon>Pontixanthobacter</taxon>
    </lineage>
</organism>
<dbReference type="OrthoDB" id="9811314at2"/>
<protein>
    <recommendedName>
        <fullName evidence="1">Peptidase M16 C-terminal domain-containing protein</fullName>
    </recommendedName>
</protein>
<sequence>MRAWYPTHDSSPRGIINKEVPRLIRSGDTRYGFGDLETFTSPQLEDVRAWAKPQFESGFIEITVVGDVSKDTIIAEGARTFGALPMRADSQPDYTAERSLTFPKAPDAPVYLAHAGNAEQAVVRLYWPANNAADAPTYYRLRVLRSILRNRLTDVLREELGSTYSPGVGVQSNPQTPGYGYVFANVTTDPDQVETVLQATLEVGQKIADDGVTADEIDRAVQPLIEDLSSSLESNGYWMNVLNDAQSDSFGLTRHRQREAIYRSITGGDLQSLASDLFVADTAYPVIVLPAENTGE</sequence>
<dbReference type="EMBL" id="WTYZ01000001">
    <property type="protein sequence ID" value="MXO81809.1"/>
    <property type="molecule type" value="Genomic_DNA"/>
</dbReference>
<gene>
    <name evidence="2" type="ORF">GRI35_00290</name>
</gene>
<comment type="caution">
    <text evidence="2">The sequence shown here is derived from an EMBL/GenBank/DDBJ whole genome shotgun (WGS) entry which is preliminary data.</text>
</comment>
<dbReference type="Proteomes" id="UP000460290">
    <property type="component" value="Unassembled WGS sequence"/>
</dbReference>
<evidence type="ECO:0000313" key="2">
    <source>
        <dbReference type="EMBL" id="MXO81809.1"/>
    </source>
</evidence>
<dbReference type="Pfam" id="PF05193">
    <property type="entry name" value="Peptidase_M16_C"/>
    <property type="match status" value="1"/>
</dbReference>
<name>A0A844Z7C0_9SPHN</name>
<dbReference type="SUPFAM" id="SSF63411">
    <property type="entry name" value="LuxS/MPP-like metallohydrolase"/>
    <property type="match status" value="2"/>
</dbReference>
<proteinExistence type="predicted"/>
<feature type="domain" description="Peptidase M16 C-terminal" evidence="1">
    <location>
        <begin position="44"/>
        <end position="222"/>
    </location>
</feature>
<keyword evidence="3" id="KW-1185">Reference proteome</keyword>
<dbReference type="InterPro" id="IPR011249">
    <property type="entry name" value="Metalloenz_LuxS/M16"/>
</dbReference>
<evidence type="ECO:0000259" key="1">
    <source>
        <dbReference type="Pfam" id="PF05193"/>
    </source>
</evidence>
<dbReference type="GO" id="GO:0046872">
    <property type="term" value="F:metal ion binding"/>
    <property type="evidence" value="ECO:0007669"/>
    <property type="project" value="InterPro"/>
</dbReference>
<reference evidence="2 3" key="1">
    <citation type="submission" date="2019-12" db="EMBL/GenBank/DDBJ databases">
        <title>Genomic-based taxomic classification of the family Erythrobacteraceae.</title>
        <authorList>
            <person name="Xu L."/>
        </authorList>
    </citation>
    <scope>NUCLEOTIDE SEQUENCE [LARGE SCALE GENOMIC DNA]</scope>
    <source>
        <strain evidence="2 3">KCTC 42006</strain>
    </source>
</reference>
<dbReference type="AlphaFoldDB" id="A0A844Z7C0"/>
<dbReference type="RefSeq" id="WP_160612174.1">
    <property type="nucleotide sequence ID" value="NZ_JAUFQM010000001.1"/>
</dbReference>
<evidence type="ECO:0000313" key="3">
    <source>
        <dbReference type="Proteomes" id="UP000460290"/>
    </source>
</evidence>
<dbReference type="InterPro" id="IPR007863">
    <property type="entry name" value="Peptidase_M16_C"/>
</dbReference>
<accession>A0A844Z7C0</accession>